<dbReference type="Proteomes" id="UP000000248">
    <property type="component" value="Chromosome"/>
</dbReference>
<dbReference type="Gene3D" id="2.40.160.50">
    <property type="entry name" value="membrane protein fhac: a member of the omp85/tpsb transporter family"/>
    <property type="match status" value="1"/>
</dbReference>
<keyword evidence="4" id="KW-1134">Transmembrane beta strand</keyword>
<proteinExistence type="inferred from homology"/>
<dbReference type="Pfam" id="PF01103">
    <property type="entry name" value="Omp85"/>
    <property type="match status" value="1"/>
</dbReference>
<comment type="similarity">
    <text evidence="2">Belongs to the TamA family.</text>
</comment>
<dbReference type="RefSeq" id="WP_012031182.1">
    <property type="nucleotide sequence ID" value="NC_009446.1"/>
</dbReference>
<evidence type="ECO:0000259" key="14">
    <source>
        <dbReference type="Pfam" id="PF17243"/>
    </source>
</evidence>
<keyword evidence="5" id="KW-0812">Transmembrane</keyword>
<reference evidence="15 16" key="1">
    <citation type="journal article" date="2007" name="Nat. Biotechnol.">
        <title>Genome sequence and identification of candidate vaccine antigens from the animal pathogen Dichelobacter nodosus.</title>
        <authorList>
            <person name="Myers G.S."/>
            <person name="Parker D."/>
            <person name="Al-Hasani K."/>
            <person name="Kennan R.M."/>
            <person name="Seemann T."/>
            <person name="Ren Q."/>
            <person name="Badger J.H."/>
            <person name="Selengut J.D."/>
            <person name="Deboy R.T."/>
            <person name="Tettelin H."/>
            <person name="Boyce J.D."/>
            <person name="McCarl V.P."/>
            <person name="Han X."/>
            <person name="Nelson W.C."/>
            <person name="Madupu R."/>
            <person name="Mohamoud Y."/>
            <person name="Holley T."/>
            <person name="Fedorova N."/>
            <person name="Khouri H."/>
            <person name="Bottomley S.P."/>
            <person name="Whittington R.J."/>
            <person name="Adler B."/>
            <person name="Songer J.G."/>
            <person name="Rood J.I."/>
            <person name="Paulsen I.T."/>
        </authorList>
    </citation>
    <scope>NUCLEOTIDE SEQUENCE [LARGE SCALE GENOMIC DNA]</scope>
    <source>
        <strain evidence="15 16">VCS1703A</strain>
    </source>
</reference>
<feature type="domain" description="Bacterial surface antigen (D15)" evidence="12">
    <location>
        <begin position="297"/>
        <end position="596"/>
    </location>
</feature>
<feature type="signal peptide" evidence="11">
    <location>
        <begin position="1"/>
        <end position="23"/>
    </location>
</feature>
<evidence type="ECO:0000256" key="5">
    <source>
        <dbReference type="ARBA" id="ARBA00022692"/>
    </source>
</evidence>
<dbReference type="PANTHER" id="PTHR12815:SF47">
    <property type="entry name" value="TRANSLOCATION AND ASSEMBLY MODULE SUBUNIT TAMA"/>
    <property type="match status" value="1"/>
</dbReference>
<dbReference type="Gene3D" id="3.10.20.310">
    <property type="entry name" value="membrane protein fhac"/>
    <property type="match status" value="3"/>
</dbReference>
<dbReference type="AlphaFoldDB" id="A5EYC6"/>
<dbReference type="GO" id="GO:0009306">
    <property type="term" value="P:protein secretion"/>
    <property type="evidence" value="ECO:0007669"/>
    <property type="project" value="TreeGrafter"/>
</dbReference>
<evidence type="ECO:0000256" key="4">
    <source>
        <dbReference type="ARBA" id="ARBA00022452"/>
    </source>
</evidence>
<evidence type="ECO:0000256" key="9">
    <source>
        <dbReference type="ARBA" id="ARBA00033063"/>
    </source>
</evidence>
<evidence type="ECO:0000313" key="16">
    <source>
        <dbReference type="Proteomes" id="UP000000248"/>
    </source>
</evidence>
<evidence type="ECO:0000259" key="12">
    <source>
        <dbReference type="Pfam" id="PF01103"/>
    </source>
</evidence>
<evidence type="ECO:0000256" key="3">
    <source>
        <dbReference type="ARBA" id="ARBA00015419"/>
    </source>
</evidence>
<dbReference type="Pfam" id="PF17243">
    <property type="entry name" value="POTRA_TamA_1"/>
    <property type="match status" value="1"/>
</dbReference>
<dbReference type="GO" id="GO:0097347">
    <property type="term" value="C:TAM protein secretion complex"/>
    <property type="evidence" value="ECO:0007669"/>
    <property type="project" value="TreeGrafter"/>
</dbReference>
<evidence type="ECO:0000256" key="2">
    <source>
        <dbReference type="ARBA" id="ARBA00010248"/>
    </source>
</evidence>
<dbReference type="EMBL" id="CP000513">
    <property type="protein sequence ID" value="ABQ14328.1"/>
    <property type="molecule type" value="Genomic_DNA"/>
</dbReference>
<name>A5EYC6_DICNV</name>
<evidence type="ECO:0000259" key="13">
    <source>
        <dbReference type="Pfam" id="PF07244"/>
    </source>
</evidence>
<sequence>MFNKTWRYGICALAGAVMVSAAAQESLESLRDQKISEIEIQGIKDKKQLENARAFLALSRVKNEKITQPSYINYLIENGVEEIQRSQQPFGYYHSNVRVDKKQLNDQKIKVIYTVDLGAPALIRTIDIKTEGEAKEDAEFRQLMTKHPFKTGKALNHQQYETYKNEYTALGTRKGYFDGKFDTKRIAVDTDQNSADIAIHYDSGQRYHFGKTQFSNAEQSENPKILPLDESLLQRFVTIREGEVYEARKITQLQQDLQSSGYFRQVLVGGKPDPEQKIVPIDAQLTMNKNKHYALGIGYSTDSGIRGKIDFDWRWVNRYGHNFSSSLYASRKNSEFNNMYRIPAAHPSTDYYYLNFGGRIKDTGYTSRRGFIGGGYNWRVNHWDWRAGITTAYEKFTIGNDKDEVVLTYPSVSVTYNSNDNRFNPDAGYQFQFEVLGGVENVLSDISFAQTNARAVYIQPFNAKNRVIGRIDLGANWADDYQRLPPSFRYFAGGDRSIRGYGYEYIGPRDSSNTNIGGKYLATTSLEYEYYFKDDWAAAAFVDAGDAFKDDFKAKVGAGLGVHWKSPVGPIHLDLGHGFDKDYGDNVRIHLTIGTQLDL</sequence>
<organism evidence="15 16">
    <name type="scientific">Dichelobacter nodosus (strain VCS1703A)</name>
    <dbReference type="NCBI Taxonomy" id="246195"/>
    <lineage>
        <taxon>Bacteria</taxon>
        <taxon>Pseudomonadati</taxon>
        <taxon>Pseudomonadota</taxon>
        <taxon>Gammaproteobacteria</taxon>
        <taxon>Cardiobacteriales</taxon>
        <taxon>Cardiobacteriaceae</taxon>
        <taxon>Dichelobacter</taxon>
    </lineage>
</organism>
<comment type="subcellular location">
    <subcellularLocation>
        <location evidence="1">Cell outer membrane</location>
    </subcellularLocation>
</comment>
<dbReference type="OrthoDB" id="9803054at2"/>
<dbReference type="GO" id="GO:0009279">
    <property type="term" value="C:cell outer membrane"/>
    <property type="evidence" value="ECO:0007669"/>
    <property type="project" value="UniProtKB-SubCell"/>
</dbReference>
<gene>
    <name evidence="15" type="ordered locus">DNO_0861</name>
</gene>
<evidence type="ECO:0000256" key="6">
    <source>
        <dbReference type="ARBA" id="ARBA00022729"/>
    </source>
</evidence>
<dbReference type="InterPro" id="IPR035243">
    <property type="entry name" value="TamA_POTRA_Dom_1"/>
</dbReference>
<dbReference type="eggNOG" id="COG0729">
    <property type="taxonomic scope" value="Bacteria"/>
</dbReference>
<keyword evidence="8" id="KW-0998">Cell outer membrane</keyword>
<dbReference type="InterPro" id="IPR000184">
    <property type="entry name" value="Bac_surfAg_D15"/>
</dbReference>
<protein>
    <recommendedName>
        <fullName evidence="3">Translocation and assembly module subunit TamA</fullName>
    </recommendedName>
    <alternativeName>
        <fullName evidence="9">Autotransporter assembly factor TamA</fullName>
    </alternativeName>
</protein>
<evidence type="ECO:0000313" key="15">
    <source>
        <dbReference type="EMBL" id="ABQ14328.1"/>
    </source>
</evidence>
<feature type="domain" description="POTRA" evidence="13">
    <location>
        <begin position="127"/>
        <end position="202"/>
    </location>
</feature>
<comment type="subunit">
    <text evidence="10">Interacts with TamB to form the translocation and assembly module (TAM).</text>
</comment>
<feature type="domain" description="TamA POTRA" evidence="14">
    <location>
        <begin position="37"/>
        <end position="116"/>
    </location>
</feature>
<evidence type="ECO:0000256" key="1">
    <source>
        <dbReference type="ARBA" id="ARBA00004442"/>
    </source>
</evidence>
<dbReference type="STRING" id="246195.DNO_0861"/>
<accession>A5EYC6</accession>
<dbReference type="Pfam" id="PF07244">
    <property type="entry name" value="POTRA"/>
    <property type="match status" value="1"/>
</dbReference>
<dbReference type="InterPro" id="IPR010827">
    <property type="entry name" value="BamA/TamA_POTRA"/>
</dbReference>
<keyword evidence="7" id="KW-0472">Membrane</keyword>
<evidence type="ECO:0000256" key="11">
    <source>
        <dbReference type="SAM" id="SignalP"/>
    </source>
</evidence>
<feature type="chain" id="PRO_5002681357" description="Translocation and assembly module subunit TamA" evidence="11">
    <location>
        <begin position="24"/>
        <end position="599"/>
    </location>
</feature>
<evidence type="ECO:0000256" key="8">
    <source>
        <dbReference type="ARBA" id="ARBA00023237"/>
    </source>
</evidence>
<dbReference type="InterPro" id="IPR039910">
    <property type="entry name" value="D15-like"/>
</dbReference>
<dbReference type="PANTHER" id="PTHR12815">
    <property type="entry name" value="SORTING AND ASSEMBLY MACHINERY SAMM50 PROTEIN FAMILY MEMBER"/>
    <property type="match status" value="1"/>
</dbReference>
<dbReference type="KEGG" id="dno:DNO_0861"/>
<dbReference type="HOGENOM" id="CLU_018618_1_0_6"/>
<keyword evidence="16" id="KW-1185">Reference proteome</keyword>
<evidence type="ECO:0000256" key="10">
    <source>
        <dbReference type="ARBA" id="ARBA00093548"/>
    </source>
</evidence>
<keyword evidence="6 11" id="KW-0732">Signal</keyword>
<evidence type="ECO:0000256" key="7">
    <source>
        <dbReference type="ARBA" id="ARBA00023136"/>
    </source>
</evidence>